<keyword evidence="4 7" id="KW-0067">ATP-binding</keyword>
<dbReference type="AlphaFoldDB" id="A0ABD6DNW4"/>
<dbReference type="Pfam" id="PF00005">
    <property type="entry name" value="ABC_tran"/>
    <property type="match status" value="1"/>
</dbReference>
<dbReference type="GO" id="GO:0005524">
    <property type="term" value="F:ATP binding"/>
    <property type="evidence" value="ECO:0007669"/>
    <property type="project" value="UniProtKB-KW"/>
</dbReference>
<evidence type="ECO:0000256" key="5">
    <source>
        <dbReference type="SAM" id="MobiDB-lite"/>
    </source>
</evidence>
<keyword evidence="8" id="KW-1185">Reference proteome</keyword>
<dbReference type="SMART" id="SM00382">
    <property type="entry name" value="AAA"/>
    <property type="match status" value="1"/>
</dbReference>
<gene>
    <name evidence="7" type="ORF">ACFSBL_15095</name>
</gene>
<dbReference type="Gene3D" id="3.40.50.300">
    <property type="entry name" value="P-loop containing nucleotide triphosphate hydrolases"/>
    <property type="match status" value="1"/>
</dbReference>
<keyword evidence="2" id="KW-0813">Transport</keyword>
<evidence type="ECO:0000256" key="2">
    <source>
        <dbReference type="ARBA" id="ARBA00022448"/>
    </source>
</evidence>
<feature type="domain" description="ABC transporter" evidence="6">
    <location>
        <begin position="5"/>
        <end position="230"/>
    </location>
</feature>
<dbReference type="InterPro" id="IPR025302">
    <property type="entry name" value="DrrA1/2-like_C"/>
</dbReference>
<dbReference type="PROSITE" id="PS50893">
    <property type="entry name" value="ABC_TRANSPORTER_2"/>
    <property type="match status" value="1"/>
</dbReference>
<name>A0ABD6DNW4_9EURY</name>
<dbReference type="PANTHER" id="PTHR43335">
    <property type="entry name" value="ABC TRANSPORTER, ATP-BINDING PROTEIN"/>
    <property type="match status" value="1"/>
</dbReference>
<dbReference type="RefSeq" id="WP_256400918.1">
    <property type="nucleotide sequence ID" value="NZ_JANHJR010000003.1"/>
</dbReference>
<organism evidence="7 8">
    <name type="scientific">Haloarchaeobius litoreus</name>
    <dbReference type="NCBI Taxonomy" id="755306"/>
    <lineage>
        <taxon>Archaea</taxon>
        <taxon>Methanobacteriati</taxon>
        <taxon>Methanobacteriota</taxon>
        <taxon>Stenosarchaea group</taxon>
        <taxon>Halobacteria</taxon>
        <taxon>Halobacteriales</taxon>
        <taxon>Halorubellaceae</taxon>
        <taxon>Haloarchaeobius</taxon>
    </lineage>
</organism>
<comment type="similarity">
    <text evidence="1">Belongs to the ABC transporter superfamily.</text>
</comment>
<dbReference type="Pfam" id="PF13732">
    <property type="entry name" value="DrrA1-3_C"/>
    <property type="match status" value="1"/>
</dbReference>
<sequence length="327" mass="34497">MASVIELTNVTKQFGDVTALRNVDLAVEEGEVFGFLGPNGAGKSTTIDMLLDFVRPTAGEIRVLGMDPQADSVTLRRRVGILPDGYDIYDRLTGRQHVQFAIDSKGGDDDPIELLERVGIADAADRKAGGYSKGMTQRLVLAMALAGEPDLLVLDEPTTGLDPAGAREMREIIREEVARGATVFFSSHILEQVEAVCDRVAILNRGELVAVDTIDNLRASMGDGATLTVTVDAEPTTETLDAIEALPGINSVGVAGTTITVHCASSAKTAVLDAIEASGLGVSDFATERTSLEDLFLRYTGDADGPTVGADDTTDDPAADAAMEVER</sequence>
<accession>A0ABD6DNW4</accession>
<evidence type="ECO:0000256" key="3">
    <source>
        <dbReference type="ARBA" id="ARBA00022741"/>
    </source>
</evidence>
<reference evidence="7 8" key="1">
    <citation type="journal article" date="2019" name="Int. J. Syst. Evol. Microbiol.">
        <title>The Global Catalogue of Microorganisms (GCM) 10K type strain sequencing project: providing services to taxonomists for standard genome sequencing and annotation.</title>
        <authorList>
            <consortium name="The Broad Institute Genomics Platform"/>
            <consortium name="The Broad Institute Genome Sequencing Center for Infectious Disease"/>
            <person name="Wu L."/>
            <person name="Ma J."/>
        </authorList>
    </citation>
    <scope>NUCLEOTIDE SEQUENCE [LARGE SCALE GENOMIC DNA]</scope>
    <source>
        <strain evidence="7 8">CGMCC 1.10390</strain>
    </source>
</reference>
<dbReference type="Proteomes" id="UP001597034">
    <property type="component" value="Unassembled WGS sequence"/>
</dbReference>
<evidence type="ECO:0000313" key="7">
    <source>
        <dbReference type="EMBL" id="MFD1647015.1"/>
    </source>
</evidence>
<evidence type="ECO:0000259" key="6">
    <source>
        <dbReference type="PROSITE" id="PS50893"/>
    </source>
</evidence>
<dbReference type="InterPro" id="IPR003593">
    <property type="entry name" value="AAA+_ATPase"/>
</dbReference>
<comment type="caution">
    <text evidence="7">The sequence shown here is derived from an EMBL/GenBank/DDBJ whole genome shotgun (WGS) entry which is preliminary data.</text>
</comment>
<evidence type="ECO:0000256" key="4">
    <source>
        <dbReference type="ARBA" id="ARBA00022840"/>
    </source>
</evidence>
<proteinExistence type="inferred from homology"/>
<dbReference type="InterPro" id="IPR027417">
    <property type="entry name" value="P-loop_NTPase"/>
</dbReference>
<evidence type="ECO:0000313" key="8">
    <source>
        <dbReference type="Proteomes" id="UP001597034"/>
    </source>
</evidence>
<keyword evidence="3" id="KW-0547">Nucleotide-binding</keyword>
<protein>
    <submittedName>
        <fullName evidence="7">ATP-binding cassette domain-containing protein</fullName>
    </submittedName>
</protein>
<evidence type="ECO:0000256" key="1">
    <source>
        <dbReference type="ARBA" id="ARBA00005417"/>
    </source>
</evidence>
<dbReference type="CDD" id="cd03230">
    <property type="entry name" value="ABC_DR_subfamily_A"/>
    <property type="match status" value="1"/>
</dbReference>
<dbReference type="InterPro" id="IPR003439">
    <property type="entry name" value="ABC_transporter-like_ATP-bd"/>
</dbReference>
<dbReference type="PANTHER" id="PTHR43335:SF4">
    <property type="entry name" value="ABC TRANSPORTER, ATP-BINDING PROTEIN"/>
    <property type="match status" value="1"/>
</dbReference>
<feature type="region of interest" description="Disordered" evidence="5">
    <location>
        <begin position="303"/>
        <end position="327"/>
    </location>
</feature>
<dbReference type="SUPFAM" id="SSF52540">
    <property type="entry name" value="P-loop containing nucleoside triphosphate hydrolases"/>
    <property type="match status" value="1"/>
</dbReference>
<dbReference type="EMBL" id="JBHUDO010000003">
    <property type="protein sequence ID" value="MFD1647015.1"/>
    <property type="molecule type" value="Genomic_DNA"/>
</dbReference>